<protein>
    <submittedName>
        <fullName evidence="1">Uncharacterized protein</fullName>
    </submittedName>
</protein>
<sequence length="153" mass="17086">MECGYAIRPTSTLPVVMARPTAGWREHVAAEATETAAGTLDPDDASAARLFPAEMLAQTDEVLTGFEADVASLVSHRWEPATDAEIFEVIERTVRALNAVNDRYNGAAYETDERERLCEYIEGVLDDAGIDLDAFAGRHRMTRHEITDEWRDW</sequence>
<comment type="caution">
    <text evidence="1">The sequence shown here is derived from an EMBL/GenBank/DDBJ whole genome shotgun (WGS) entry which is preliminary data.</text>
</comment>
<name>A0ABQ4DZB3_9ACTN</name>
<accession>A0ABQ4DZB3</accession>
<keyword evidence="2" id="KW-1185">Reference proteome</keyword>
<organism evidence="1 2">
    <name type="scientific">Plantactinospora endophytica</name>
    <dbReference type="NCBI Taxonomy" id="673535"/>
    <lineage>
        <taxon>Bacteria</taxon>
        <taxon>Bacillati</taxon>
        <taxon>Actinomycetota</taxon>
        <taxon>Actinomycetes</taxon>
        <taxon>Micromonosporales</taxon>
        <taxon>Micromonosporaceae</taxon>
        <taxon>Plantactinospora</taxon>
    </lineage>
</organism>
<gene>
    <name evidence="1" type="ORF">Pen02_27120</name>
</gene>
<evidence type="ECO:0000313" key="1">
    <source>
        <dbReference type="EMBL" id="GIG87776.1"/>
    </source>
</evidence>
<evidence type="ECO:0000313" key="2">
    <source>
        <dbReference type="Proteomes" id="UP000646749"/>
    </source>
</evidence>
<dbReference type="EMBL" id="BONW01000013">
    <property type="protein sequence ID" value="GIG87776.1"/>
    <property type="molecule type" value="Genomic_DNA"/>
</dbReference>
<reference evidence="1 2" key="1">
    <citation type="submission" date="2021-01" db="EMBL/GenBank/DDBJ databases">
        <title>Whole genome shotgun sequence of Plantactinospora endophytica NBRC 110450.</title>
        <authorList>
            <person name="Komaki H."/>
            <person name="Tamura T."/>
        </authorList>
    </citation>
    <scope>NUCLEOTIDE SEQUENCE [LARGE SCALE GENOMIC DNA]</scope>
    <source>
        <strain evidence="1 2">NBRC 110450</strain>
    </source>
</reference>
<proteinExistence type="predicted"/>
<dbReference type="Proteomes" id="UP000646749">
    <property type="component" value="Unassembled WGS sequence"/>
</dbReference>